<dbReference type="AlphaFoldDB" id="A0A7J6RLI9"/>
<feature type="non-terminal residue" evidence="1">
    <location>
        <position position="122"/>
    </location>
</feature>
<protein>
    <submittedName>
        <fullName evidence="1">Uncharacterized protein</fullName>
    </submittedName>
</protein>
<comment type="caution">
    <text evidence="1">The sequence shown here is derived from an EMBL/GenBank/DDBJ whole genome shotgun (WGS) entry which is preliminary data.</text>
</comment>
<gene>
    <name evidence="1" type="ORF">FOZ62_015745</name>
</gene>
<evidence type="ECO:0000313" key="2">
    <source>
        <dbReference type="Proteomes" id="UP000574390"/>
    </source>
</evidence>
<dbReference type="Proteomes" id="UP000574390">
    <property type="component" value="Unassembled WGS sequence"/>
</dbReference>
<evidence type="ECO:0000313" key="1">
    <source>
        <dbReference type="EMBL" id="KAF4721062.1"/>
    </source>
</evidence>
<proteinExistence type="predicted"/>
<name>A0A7J6RLI9_PEROL</name>
<accession>A0A7J6RLI9</accession>
<sequence length="122" mass="13242">TFDLILQRFGAPAKLLTTAITIISSLYKLCPNVVAMCQSSSANQPAARRSTVPLKKKTSVLACSEGVVYNGKAEDEHFRYGVEESVNFIEAQRTLDEGGRASSVEGADLVLEELRQAHEAAR</sequence>
<feature type="non-terminal residue" evidence="1">
    <location>
        <position position="1"/>
    </location>
</feature>
<organism evidence="1 2">
    <name type="scientific">Perkinsus olseni</name>
    <name type="common">Perkinsus atlanticus</name>
    <dbReference type="NCBI Taxonomy" id="32597"/>
    <lineage>
        <taxon>Eukaryota</taxon>
        <taxon>Sar</taxon>
        <taxon>Alveolata</taxon>
        <taxon>Perkinsozoa</taxon>
        <taxon>Perkinsea</taxon>
        <taxon>Perkinsida</taxon>
        <taxon>Perkinsidae</taxon>
        <taxon>Perkinsus</taxon>
    </lineage>
</organism>
<reference evidence="1 2" key="1">
    <citation type="submission" date="2020-04" db="EMBL/GenBank/DDBJ databases">
        <title>Perkinsus olseni comparative genomics.</title>
        <authorList>
            <person name="Bogema D.R."/>
        </authorList>
    </citation>
    <scope>NUCLEOTIDE SEQUENCE [LARGE SCALE GENOMIC DNA]</scope>
    <source>
        <strain evidence="1">ATCC PRA-205</strain>
    </source>
</reference>
<dbReference type="EMBL" id="JABANM010021543">
    <property type="protein sequence ID" value="KAF4721062.1"/>
    <property type="molecule type" value="Genomic_DNA"/>
</dbReference>